<protein>
    <submittedName>
        <fullName evidence="1">Uncharacterized protein</fullName>
    </submittedName>
</protein>
<dbReference type="AlphaFoldDB" id="A0AAW1JFI3"/>
<keyword evidence="2" id="KW-1185">Reference proteome</keyword>
<organism evidence="1 2">
    <name type="scientific">Popillia japonica</name>
    <name type="common">Japanese beetle</name>
    <dbReference type="NCBI Taxonomy" id="7064"/>
    <lineage>
        <taxon>Eukaryota</taxon>
        <taxon>Metazoa</taxon>
        <taxon>Ecdysozoa</taxon>
        <taxon>Arthropoda</taxon>
        <taxon>Hexapoda</taxon>
        <taxon>Insecta</taxon>
        <taxon>Pterygota</taxon>
        <taxon>Neoptera</taxon>
        <taxon>Endopterygota</taxon>
        <taxon>Coleoptera</taxon>
        <taxon>Polyphaga</taxon>
        <taxon>Scarabaeiformia</taxon>
        <taxon>Scarabaeidae</taxon>
        <taxon>Rutelinae</taxon>
        <taxon>Popillia</taxon>
    </lineage>
</organism>
<evidence type="ECO:0000313" key="1">
    <source>
        <dbReference type="EMBL" id="KAK9702124.1"/>
    </source>
</evidence>
<comment type="caution">
    <text evidence="1">The sequence shown here is derived from an EMBL/GenBank/DDBJ whole genome shotgun (WGS) entry which is preliminary data.</text>
</comment>
<dbReference type="Proteomes" id="UP001458880">
    <property type="component" value="Unassembled WGS sequence"/>
</dbReference>
<evidence type="ECO:0000313" key="2">
    <source>
        <dbReference type="Proteomes" id="UP001458880"/>
    </source>
</evidence>
<accession>A0AAW1JFI3</accession>
<reference evidence="1 2" key="1">
    <citation type="journal article" date="2024" name="BMC Genomics">
        <title>De novo assembly and annotation of Popillia japonica's genome with initial clues to its potential as an invasive pest.</title>
        <authorList>
            <person name="Cucini C."/>
            <person name="Boschi S."/>
            <person name="Funari R."/>
            <person name="Cardaioli E."/>
            <person name="Iannotti N."/>
            <person name="Marturano G."/>
            <person name="Paoli F."/>
            <person name="Bruttini M."/>
            <person name="Carapelli A."/>
            <person name="Frati F."/>
            <person name="Nardi F."/>
        </authorList>
    </citation>
    <scope>NUCLEOTIDE SEQUENCE [LARGE SCALE GENOMIC DNA]</scope>
    <source>
        <strain evidence="1">DMR45628</strain>
    </source>
</reference>
<dbReference type="EMBL" id="JASPKY010000399">
    <property type="protein sequence ID" value="KAK9702124.1"/>
    <property type="molecule type" value="Genomic_DNA"/>
</dbReference>
<name>A0AAW1JFI3_POPJA</name>
<sequence>MRKISIWKMWENFHHEKAAKLGISYKIFNSIRMEHVETVAAQGTGSALALCVSTAEYAVPVWAASAHAKHVDVAINETARIVTGCQLQLIVCTHLLAWHPHRCEEPPPRMLKGPNRKPMLAILYTNTSRPVDACDQGRASWQDHTHSRDP</sequence>
<proteinExistence type="predicted"/>
<gene>
    <name evidence="1" type="ORF">QE152_g30138</name>
</gene>